<evidence type="ECO:0000313" key="6">
    <source>
        <dbReference type="Proteomes" id="UP000675664"/>
    </source>
</evidence>
<evidence type="ECO:0000256" key="1">
    <source>
        <dbReference type="ARBA" id="ARBA00023015"/>
    </source>
</evidence>
<dbReference type="PANTHER" id="PTHR43537">
    <property type="entry name" value="TRANSCRIPTIONAL REGULATOR, GNTR FAMILY"/>
    <property type="match status" value="1"/>
</dbReference>
<dbReference type="InterPro" id="IPR000524">
    <property type="entry name" value="Tscrpt_reg_HTH_GntR"/>
</dbReference>
<name>A0A8J7W1C6_9FIRM</name>
<keyword evidence="2" id="KW-0238">DNA-binding</keyword>
<accession>A0A8J7W1C6</accession>
<dbReference type="Proteomes" id="UP000675664">
    <property type="component" value="Unassembled WGS sequence"/>
</dbReference>
<organism evidence="5 6">
    <name type="scientific">Sinanaerobacter chloroacetimidivorans</name>
    <dbReference type="NCBI Taxonomy" id="2818044"/>
    <lineage>
        <taxon>Bacteria</taxon>
        <taxon>Bacillati</taxon>
        <taxon>Bacillota</taxon>
        <taxon>Clostridia</taxon>
        <taxon>Peptostreptococcales</taxon>
        <taxon>Anaerovoracaceae</taxon>
        <taxon>Sinanaerobacter</taxon>
    </lineage>
</organism>
<proteinExistence type="predicted"/>
<keyword evidence="6" id="KW-1185">Reference proteome</keyword>
<gene>
    <name evidence="5" type="ORF">KCX82_12115</name>
</gene>
<keyword evidence="1" id="KW-0805">Transcription regulation</keyword>
<dbReference type="InterPro" id="IPR008920">
    <property type="entry name" value="TF_FadR/GntR_C"/>
</dbReference>
<dbReference type="Pfam" id="PF07729">
    <property type="entry name" value="FCD"/>
    <property type="match status" value="1"/>
</dbReference>
<protein>
    <submittedName>
        <fullName evidence="5">FadR family transcriptional regulator</fullName>
    </submittedName>
</protein>
<dbReference type="GO" id="GO:0003677">
    <property type="term" value="F:DNA binding"/>
    <property type="evidence" value="ECO:0007669"/>
    <property type="project" value="UniProtKB-KW"/>
</dbReference>
<evidence type="ECO:0000256" key="2">
    <source>
        <dbReference type="ARBA" id="ARBA00023125"/>
    </source>
</evidence>
<dbReference type="SMART" id="SM00345">
    <property type="entry name" value="HTH_GNTR"/>
    <property type="match status" value="1"/>
</dbReference>
<dbReference type="PANTHER" id="PTHR43537:SF5">
    <property type="entry name" value="UXU OPERON TRANSCRIPTIONAL REGULATOR"/>
    <property type="match status" value="1"/>
</dbReference>
<feature type="domain" description="HTH gntR-type" evidence="4">
    <location>
        <begin position="12"/>
        <end position="80"/>
    </location>
</feature>
<dbReference type="InterPro" id="IPR011711">
    <property type="entry name" value="GntR_C"/>
</dbReference>
<dbReference type="GO" id="GO:0003700">
    <property type="term" value="F:DNA-binding transcription factor activity"/>
    <property type="evidence" value="ECO:0007669"/>
    <property type="project" value="InterPro"/>
</dbReference>
<sequence length="233" mass="27195">MDNFGFKNIEYKNIAQQIVDQICKAIAEGKYKPGDRIPTEQDLAKSLNVGRNSVREAIKILVAFGILEIRRAEGTFVCKTISQNMINPLIYGIILSSGNLNEEMIEFQIAIDKAMSRMCIQRYTEQDLEKLTQAYENLMETLDKKDYDLDEIYAKDKNFHEIIAESTHNEFMKMMHKSIWELLDKIIKQEIRTSLYHHEGRMREMHTQIYKAIVSKDEEAVTNAIKKNYDTQE</sequence>
<comment type="caution">
    <text evidence="5">The sequence shown here is derived from an EMBL/GenBank/DDBJ whole genome shotgun (WGS) entry which is preliminary data.</text>
</comment>
<dbReference type="Gene3D" id="1.10.10.10">
    <property type="entry name" value="Winged helix-like DNA-binding domain superfamily/Winged helix DNA-binding domain"/>
    <property type="match status" value="1"/>
</dbReference>
<dbReference type="Gene3D" id="1.20.120.530">
    <property type="entry name" value="GntR ligand-binding domain-like"/>
    <property type="match status" value="1"/>
</dbReference>
<evidence type="ECO:0000313" key="5">
    <source>
        <dbReference type="EMBL" id="MBR0598626.1"/>
    </source>
</evidence>
<dbReference type="SMART" id="SM00895">
    <property type="entry name" value="FCD"/>
    <property type="match status" value="1"/>
</dbReference>
<evidence type="ECO:0000256" key="3">
    <source>
        <dbReference type="ARBA" id="ARBA00023163"/>
    </source>
</evidence>
<dbReference type="PRINTS" id="PR00035">
    <property type="entry name" value="HTHGNTR"/>
</dbReference>
<keyword evidence="3" id="KW-0804">Transcription</keyword>
<dbReference type="EMBL" id="JAGSND010000007">
    <property type="protein sequence ID" value="MBR0598626.1"/>
    <property type="molecule type" value="Genomic_DNA"/>
</dbReference>
<dbReference type="PROSITE" id="PS50949">
    <property type="entry name" value="HTH_GNTR"/>
    <property type="match status" value="1"/>
</dbReference>
<dbReference type="InterPro" id="IPR036390">
    <property type="entry name" value="WH_DNA-bd_sf"/>
</dbReference>
<dbReference type="AlphaFoldDB" id="A0A8J7W1C6"/>
<dbReference type="RefSeq" id="WP_227018747.1">
    <property type="nucleotide sequence ID" value="NZ_JAGSND010000007.1"/>
</dbReference>
<dbReference type="SUPFAM" id="SSF48008">
    <property type="entry name" value="GntR ligand-binding domain-like"/>
    <property type="match status" value="1"/>
</dbReference>
<dbReference type="CDD" id="cd07377">
    <property type="entry name" value="WHTH_GntR"/>
    <property type="match status" value="1"/>
</dbReference>
<dbReference type="InterPro" id="IPR036388">
    <property type="entry name" value="WH-like_DNA-bd_sf"/>
</dbReference>
<dbReference type="Pfam" id="PF00392">
    <property type="entry name" value="GntR"/>
    <property type="match status" value="1"/>
</dbReference>
<dbReference type="SUPFAM" id="SSF46785">
    <property type="entry name" value="Winged helix' DNA-binding domain"/>
    <property type="match status" value="1"/>
</dbReference>
<evidence type="ECO:0000259" key="4">
    <source>
        <dbReference type="PROSITE" id="PS50949"/>
    </source>
</evidence>
<reference evidence="5" key="1">
    <citation type="submission" date="2021-04" db="EMBL/GenBank/DDBJ databases">
        <title>Sinoanaerobacter chloroacetimidivorans sp. nov., an obligate anaerobic bacterium isolated from anaerobic sludge.</title>
        <authorList>
            <person name="Bao Y."/>
        </authorList>
    </citation>
    <scope>NUCLEOTIDE SEQUENCE</scope>
    <source>
        <strain evidence="5">BAD-6</strain>
    </source>
</reference>
<reference evidence="5" key="2">
    <citation type="submission" date="2021-04" db="EMBL/GenBank/DDBJ databases">
        <authorList>
            <person name="Liu J."/>
        </authorList>
    </citation>
    <scope>NUCLEOTIDE SEQUENCE</scope>
    <source>
        <strain evidence="5">BAD-6</strain>
    </source>
</reference>